<feature type="compositionally biased region" description="Basic and acidic residues" evidence="1">
    <location>
        <begin position="1"/>
        <end position="22"/>
    </location>
</feature>
<keyword evidence="2" id="KW-0472">Membrane</keyword>
<dbReference type="EMBL" id="OY288114">
    <property type="protein sequence ID" value="CAJ0859080.1"/>
    <property type="molecule type" value="Genomic_DNA"/>
</dbReference>
<evidence type="ECO:0000313" key="4">
    <source>
        <dbReference type="EMBL" id="CAJ0859080.1"/>
    </source>
</evidence>
<feature type="transmembrane region" description="Helical" evidence="2">
    <location>
        <begin position="32"/>
        <end position="56"/>
    </location>
</feature>
<evidence type="ECO:0000256" key="1">
    <source>
        <dbReference type="SAM" id="MobiDB-lite"/>
    </source>
</evidence>
<protein>
    <recommendedName>
        <fullName evidence="3">AsmA domain-containing protein</fullName>
    </recommendedName>
</protein>
<evidence type="ECO:0000259" key="3">
    <source>
        <dbReference type="Pfam" id="PF05170"/>
    </source>
</evidence>
<name>A0AA48LY04_9ZZZZ</name>
<dbReference type="GO" id="GO:0005886">
    <property type="term" value="C:plasma membrane"/>
    <property type="evidence" value="ECO:0007669"/>
    <property type="project" value="TreeGrafter"/>
</dbReference>
<keyword evidence="2" id="KW-1133">Transmembrane helix</keyword>
<accession>A0AA48LY04</accession>
<feature type="domain" description="AsmA" evidence="3">
    <location>
        <begin position="369"/>
        <end position="549"/>
    </location>
</feature>
<dbReference type="GO" id="GO:0090313">
    <property type="term" value="P:regulation of protein targeting to membrane"/>
    <property type="evidence" value="ECO:0007669"/>
    <property type="project" value="TreeGrafter"/>
</dbReference>
<dbReference type="InterPro" id="IPR007844">
    <property type="entry name" value="AsmA"/>
</dbReference>
<dbReference type="Pfam" id="PF05170">
    <property type="entry name" value="AsmA"/>
    <property type="match status" value="1"/>
</dbReference>
<gene>
    <name evidence="4" type="ORF">AMST5_01175</name>
</gene>
<organism evidence="4">
    <name type="scientific">freshwater sediment metagenome</name>
    <dbReference type="NCBI Taxonomy" id="556182"/>
    <lineage>
        <taxon>unclassified sequences</taxon>
        <taxon>metagenomes</taxon>
        <taxon>ecological metagenomes</taxon>
    </lineage>
</organism>
<reference evidence="4" key="1">
    <citation type="submission" date="2023-07" db="EMBL/GenBank/DDBJ databases">
        <authorList>
            <person name="Pelsma A.J. K."/>
        </authorList>
    </citation>
    <scope>NUCLEOTIDE SEQUENCE</scope>
</reference>
<sequence length="640" mass="67065">MSRAAEDDPAKAATRHPPDTARGRPRPSGRMIALLAALVVLGAIGGLAAALAPWLFSPTAALHAVTAQFNDATGLYISAQSGPRLSLTPRPHLVMNGVILADHNQALAIEAEELRGNLRLAPLLAGRLEIDSVTLKRPRARLDLDRNRIDAPGAAARAAAAQPGSAAAQKEDAFKLGVVNIVDGALRLRRDGADYAADHVNATLDWRKVGEHALLTSDFDWRGERLQLVLWVARPGVLLRGDPSVVTARIDGESLRLEAEGVAQTGANARYSGRVAGAAASAREALRLFGIAPPLPGPFSDAEFLAQATISPHDAVFRDLHIQVDGNAFQGEISARDDDSRYYISGALHSDFVALKTLLADAPALIGGDGQWSQKPLDPPDLSGADLDLTISARHARLGRLTLDNATMTAAMREGALDLSLLEAQAYRGRLKARGSFSLADGALVMHATAQTSAVDARALLSDAFGKEAIGGALDSSLVLDARGGTVADMLHSLNGHLTLSLTDGEITGVDFDRALRRFEKRPLASAQDIRSGSSALTKGSATVLIENGVGSLEDGSAYGPGFALAFTGAANLGERTLALKAAAREADAAGKPREKGLQIAIDATGPWDDLKIAPDPKAFIRRSGAAAPLLPDAPVEETR</sequence>
<proteinExistence type="predicted"/>
<feature type="region of interest" description="Disordered" evidence="1">
    <location>
        <begin position="1"/>
        <end position="26"/>
    </location>
</feature>
<evidence type="ECO:0000256" key="2">
    <source>
        <dbReference type="SAM" id="Phobius"/>
    </source>
</evidence>
<dbReference type="PANTHER" id="PTHR30441">
    <property type="entry name" value="DUF748 DOMAIN-CONTAINING PROTEIN"/>
    <property type="match status" value="1"/>
</dbReference>
<dbReference type="InterPro" id="IPR052894">
    <property type="entry name" value="AsmA-related"/>
</dbReference>
<dbReference type="AlphaFoldDB" id="A0AA48LY04"/>
<keyword evidence="2" id="KW-0812">Transmembrane</keyword>
<dbReference type="PANTHER" id="PTHR30441:SF4">
    <property type="entry name" value="PROTEIN ASMA"/>
    <property type="match status" value="1"/>
</dbReference>